<name>A0A165N7R8_9APHY</name>
<dbReference type="OrthoDB" id="3065422at2759"/>
<proteinExistence type="predicted"/>
<evidence type="ECO:0008006" key="3">
    <source>
        <dbReference type="Google" id="ProtNLM"/>
    </source>
</evidence>
<evidence type="ECO:0000313" key="1">
    <source>
        <dbReference type="EMBL" id="KZT66626.1"/>
    </source>
</evidence>
<reference evidence="1 2" key="1">
    <citation type="journal article" date="2016" name="Mol. Biol. Evol.">
        <title>Comparative Genomics of Early-Diverging Mushroom-Forming Fungi Provides Insights into the Origins of Lignocellulose Decay Capabilities.</title>
        <authorList>
            <person name="Nagy L.G."/>
            <person name="Riley R."/>
            <person name="Tritt A."/>
            <person name="Adam C."/>
            <person name="Daum C."/>
            <person name="Floudas D."/>
            <person name="Sun H."/>
            <person name="Yadav J.S."/>
            <person name="Pangilinan J."/>
            <person name="Larsson K.H."/>
            <person name="Matsuura K."/>
            <person name="Barry K."/>
            <person name="Labutti K."/>
            <person name="Kuo R."/>
            <person name="Ohm R.A."/>
            <person name="Bhattacharya S.S."/>
            <person name="Shirouzu T."/>
            <person name="Yoshinaga Y."/>
            <person name="Martin F.M."/>
            <person name="Grigoriev I.V."/>
            <person name="Hibbett D.S."/>
        </authorList>
    </citation>
    <scope>NUCLEOTIDE SEQUENCE [LARGE SCALE GENOMIC DNA]</scope>
    <source>
        <strain evidence="1 2">L-15889</strain>
    </source>
</reference>
<dbReference type="STRING" id="1314783.A0A165N7R8"/>
<sequence length="256" mass="28354">MHLEDTSKLLVIPASESAIIRDRDSGEVIAVVIRGFCEDEEILGDINSDLTTDCAIKRSVRKEDPGKLVLAGYSAGSRSSPSWDWARNIESRKHSPDFVHSHDMAISSAFALFNQKMHALLPAELAGDFDHFFDSNQFPRMDVRGAMATGDEGYGEYYVKKGNSTIVFHHEKLAPPVGVVGANYSRAIHSEKQPHKFAYSWTTERAVKTGGSFYIASYRIKIEQAANTFTAWQPEHLHGTSLLGYGPHNGIPPFAQ</sequence>
<dbReference type="EMBL" id="KV429086">
    <property type="protein sequence ID" value="KZT66626.1"/>
    <property type="molecule type" value="Genomic_DNA"/>
</dbReference>
<gene>
    <name evidence="1" type="ORF">DAEQUDRAFT_758627</name>
</gene>
<keyword evidence="2" id="KW-1185">Reference proteome</keyword>
<dbReference type="Proteomes" id="UP000076727">
    <property type="component" value="Unassembled WGS sequence"/>
</dbReference>
<evidence type="ECO:0000313" key="2">
    <source>
        <dbReference type="Proteomes" id="UP000076727"/>
    </source>
</evidence>
<organism evidence="1 2">
    <name type="scientific">Daedalea quercina L-15889</name>
    <dbReference type="NCBI Taxonomy" id="1314783"/>
    <lineage>
        <taxon>Eukaryota</taxon>
        <taxon>Fungi</taxon>
        <taxon>Dikarya</taxon>
        <taxon>Basidiomycota</taxon>
        <taxon>Agaricomycotina</taxon>
        <taxon>Agaricomycetes</taxon>
        <taxon>Polyporales</taxon>
        <taxon>Fomitopsis</taxon>
    </lineage>
</organism>
<accession>A0A165N7R8</accession>
<protein>
    <recommendedName>
        <fullName evidence="3">Alpha/beta-hydrolase</fullName>
    </recommendedName>
</protein>
<dbReference type="AlphaFoldDB" id="A0A165N7R8"/>